<dbReference type="Pfam" id="PF01609">
    <property type="entry name" value="DDE_Tnp_1"/>
    <property type="match status" value="1"/>
</dbReference>
<dbReference type="GO" id="GO:0003677">
    <property type="term" value="F:DNA binding"/>
    <property type="evidence" value="ECO:0007669"/>
    <property type="project" value="InterPro"/>
</dbReference>
<dbReference type="PANTHER" id="PTHR30007:SF0">
    <property type="entry name" value="TRANSPOSASE"/>
    <property type="match status" value="1"/>
</dbReference>
<dbReference type="GO" id="GO:0004803">
    <property type="term" value="F:transposase activity"/>
    <property type="evidence" value="ECO:0007669"/>
    <property type="project" value="InterPro"/>
</dbReference>
<dbReference type="InterPro" id="IPR002559">
    <property type="entry name" value="Transposase_11"/>
</dbReference>
<gene>
    <name evidence="2" type="ORF">Cva_00191</name>
</gene>
<dbReference type="STRING" id="1629334.Cva_00191"/>
<name>A0A0K8MAM2_9PROT</name>
<protein>
    <recommendedName>
        <fullName evidence="1">Transposase IS4-like domain-containing protein</fullName>
    </recommendedName>
</protein>
<organism evidence="2 3">
    <name type="scientific">Caedimonas varicaedens</name>
    <dbReference type="NCBI Taxonomy" id="1629334"/>
    <lineage>
        <taxon>Bacteria</taxon>
        <taxon>Pseudomonadati</taxon>
        <taxon>Pseudomonadota</taxon>
        <taxon>Alphaproteobacteria</taxon>
        <taxon>Holosporales</taxon>
        <taxon>Caedimonadaceae</taxon>
        <taxon>Caedimonas</taxon>
    </lineage>
</organism>
<dbReference type="AlphaFoldDB" id="A0A0K8MAM2"/>
<comment type="caution">
    <text evidence="2">The sequence shown here is derived from an EMBL/GenBank/DDBJ whole genome shotgun (WGS) entry which is preliminary data.</text>
</comment>
<accession>A0A0K8MAM2</accession>
<dbReference type="GO" id="GO:0006313">
    <property type="term" value="P:DNA transposition"/>
    <property type="evidence" value="ECO:0007669"/>
    <property type="project" value="InterPro"/>
</dbReference>
<dbReference type="EMBL" id="BBVC01000008">
    <property type="protein sequence ID" value="GAO97555.1"/>
    <property type="molecule type" value="Genomic_DNA"/>
</dbReference>
<dbReference type="Proteomes" id="UP000036771">
    <property type="component" value="Unassembled WGS sequence"/>
</dbReference>
<proteinExistence type="predicted"/>
<evidence type="ECO:0000259" key="1">
    <source>
        <dbReference type="Pfam" id="PF01609"/>
    </source>
</evidence>
<keyword evidence="3" id="KW-1185">Reference proteome</keyword>
<evidence type="ECO:0000313" key="3">
    <source>
        <dbReference type="Proteomes" id="UP000036771"/>
    </source>
</evidence>
<dbReference type="OrthoDB" id="9798237at2"/>
<dbReference type="PANTHER" id="PTHR30007">
    <property type="entry name" value="PHP DOMAIN PROTEIN"/>
    <property type="match status" value="1"/>
</dbReference>
<reference evidence="2 3" key="1">
    <citation type="submission" date="2015-03" db="EMBL/GenBank/DDBJ databases">
        <title>Caedibacter varicaedens, whole genome shotgun sequence.</title>
        <authorList>
            <person name="Suzuki H."/>
            <person name="Dapper A.L."/>
            <person name="Gibson A.K."/>
            <person name="Jackson C."/>
            <person name="Lee H."/>
            <person name="Pejaver V.R."/>
            <person name="Doak T."/>
            <person name="Lynch M."/>
        </authorList>
    </citation>
    <scope>NUCLEOTIDE SEQUENCE [LARGE SCALE GENOMIC DNA]</scope>
</reference>
<feature type="domain" description="Transposase IS4-like" evidence="1">
    <location>
        <begin position="11"/>
        <end position="70"/>
    </location>
</feature>
<sequence length="82" mass="8924">MGRNPLPTYNIIDSQSVKTTSASPGRGIDGRKTVRGRKRHIVRGHFLHVKVHAANTHDTVAGCQVFKETLDKYPSLEGVSAG</sequence>
<evidence type="ECO:0000313" key="2">
    <source>
        <dbReference type="EMBL" id="GAO97555.1"/>
    </source>
</evidence>